<comment type="caution">
    <text evidence="1">The sequence shown here is derived from an EMBL/GenBank/DDBJ whole genome shotgun (WGS) entry which is preliminary data.</text>
</comment>
<dbReference type="Proteomes" id="UP001529510">
    <property type="component" value="Unassembled WGS sequence"/>
</dbReference>
<reference evidence="1 2" key="1">
    <citation type="submission" date="2024-05" db="EMBL/GenBank/DDBJ databases">
        <title>Genome sequencing and assembly of Indian major carp, Cirrhinus mrigala (Hamilton, 1822).</title>
        <authorList>
            <person name="Mohindra V."/>
            <person name="Chowdhury L.M."/>
            <person name="Lal K."/>
            <person name="Jena J.K."/>
        </authorList>
    </citation>
    <scope>NUCLEOTIDE SEQUENCE [LARGE SCALE GENOMIC DNA]</scope>
    <source>
        <strain evidence="1">CM1030</strain>
        <tissue evidence="1">Blood</tissue>
    </source>
</reference>
<evidence type="ECO:0000313" key="1">
    <source>
        <dbReference type="EMBL" id="KAL0148886.1"/>
    </source>
</evidence>
<organism evidence="1 2">
    <name type="scientific">Cirrhinus mrigala</name>
    <name type="common">Mrigala</name>
    <dbReference type="NCBI Taxonomy" id="683832"/>
    <lineage>
        <taxon>Eukaryota</taxon>
        <taxon>Metazoa</taxon>
        <taxon>Chordata</taxon>
        <taxon>Craniata</taxon>
        <taxon>Vertebrata</taxon>
        <taxon>Euteleostomi</taxon>
        <taxon>Actinopterygii</taxon>
        <taxon>Neopterygii</taxon>
        <taxon>Teleostei</taxon>
        <taxon>Ostariophysi</taxon>
        <taxon>Cypriniformes</taxon>
        <taxon>Cyprinidae</taxon>
        <taxon>Labeoninae</taxon>
        <taxon>Labeonini</taxon>
        <taxon>Cirrhinus</taxon>
    </lineage>
</organism>
<proteinExistence type="predicted"/>
<keyword evidence="2" id="KW-1185">Reference proteome</keyword>
<feature type="non-terminal residue" evidence="1">
    <location>
        <position position="1"/>
    </location>
</feature>
<feature type="non-terminal residue" evidence="1">
    <location>
        <position position="99"/>
    </location>
</feature>
<evidence type="ECO:0000313" key="2">
    <source>
        <dbReference type="Proteomes" id="UP001529510"/>
    </source>
</evidence>
<dbReference type="EMBL" id="JAMKFB020000580">
    <property type="protein sequence ID" value="KAL0148886.1"/>
    <property type="molecule type" value="Genomic_DNA"/>
</dbReference>
<sequence length="99" mass="11304">HLVYVNYFIREHFSPLTTMSEETIVKKFRLPREQILQLLHLVGPDFPEIQLLAALRFYAVGSFLEVVGDGYGLSKTSVKLGDLFLRTFFPDIVNVGMSL</sequence>
<accession>A0ABD0MJ80</accession>
<gene>
    <name evidence="1" type="ORF">M9458_055809</name>
</gene>
<protein>
    <submittedName>
        <fullName evidence="1">Uncharacterized protein</fullName>
    </submittedName>
</protein>
<name>A0ABD0MJ80_CIRMR</name>
<dbReference type="AlphaFoldDB" id="A0ABD0MJ80"/>